<evidence type="ECO:0000313" key="2">
    <source>
        <dbReference type="EMBL" id="BBI99782.1"/>
    </source>
</evidence>
<sequence>MKNFFSPLTNFIREEEGATAVEYGILVAAIAAVIVIVTLIVGAQVENAFNRVCQALGGINGAKACS</sequence>
<dbReference type="KEGG" id="fku:FGKAn22_14750"/>
<evidence type="ECO:0000256" key="1">
    <source>
        <dbReference type="SAM" id="Phobius"/>
    </source>
</evidence>
<evidence type="ECO:0008006" key="4">
    <source>
        <dbReference type="Google" id="ProtNLM"/>
    </source>
</evidence>
<dbReference type="Pfam" id="PF04964">
    <property type="entry name" value="Flp_Fap"/>
    <property type="match status" value="1"/>
</dbReference>
<gene>
    <name evidence="2" type="ORF">FGKAn22_14750</name>
</gene>
<evidence type="ECO:0000313" key="3">
    <source>
        <dbReference type="Proteomes" id="UP001319121"/>
    </source>
</evidence>
<keyword evidence="1" id="KW-0812">Transmembrane</keyword>
<keyword evidence="1" id="KW-1133">Transmembrane helix</keyword>
<keyword evidence="1" id="KW-0472">Membrane</keyword>
<keyword evidence="3" id="KW-1185">Reference proteome</keyword>
<reference evidence="2 3" key="1">
    <citation type="submission" date="2019-03" db="EMBL/GenBank/DDBJ databases">
        <title>Complete genome sequence of Ferrigenium kumadai strain An22, a microaerophilic iron-oxidizing bacterium isolated from a paddy field soil.</title>
        <authorList>
            <person name="Watanabe T."/>
            <person name="Asakawa S."/>
        </authorList>
    </citation>
    <scope>NUCLEOTIDE SEQUENCE [LARGE SCALE GENOMIC DNA]</scope>
    <source>
        <strain evidence="2 3">An22</strain>
    </source>
</reference>
<dbReference type="EMBL" id="AP019536">
    <property type="protein sequence ID" value="BBI99782.1"/>
    <property type="molecule type" value="Genomic_DNA"/>
</dbReference>
<accession>A0AAN1W0V3</accession>
<protein>
    <recommendedName>
        <fullName evidence="4">Flp family type IVb pilin</fullName>
    </recommendedName>
</protein>
<dbReference type="RefSeq" id="WP_212785037.1">
    <property type="nucleotide sequence ID" value="NZ_AP019536.1"/>
</dbReference>
<feature type="transmembrane region" description="Helical" evidence="1">
    <location>
        <begin position="20"/>
        <end position="41"/>
    </location>
</feature>
<dbReference type="Proteomes" id="UP001319121">
    <property type="component" value="Chromosome"/>
</dbReference>
<name>A0AAN1W0V3_9PROT</name>
<proteinExistence type="predicted"/>
<organism evidence="2 3">
    <name type="scientific">Ferrigenium kumadai</name>
    <dbReference type="NCBI Taxonomy" id="1682490"/>
    <lineage>
        <taxon>Bacteria</taxon>
        <taxon>Pseudomonadati</taxon>
        <taxon>Pseudomonadota</taxon>
        <taxon>Betaproteobacteria</taxon>
        <taxon>Nitrosomonadales</taxon>
        <taxon>Gallionellaceae</taxon>
        <taxon>Ferrigenium</taxon>
    </lineage>
</organism>
<dbReference type="InterPro" id="IPR007047">
    <property type="entry name" value="Flp_Fap"/>
</dbReference>
<dbReference type="AlphaFoldDB" id="A0AAN1W0V3"/>